<accession>A0A5D4NX73</accession>
<dbReference type="HAMAP" id="MF_01543">
    <property type="entry name" value="FTHFS"/>
    <property type="match status" value="1"/>
</dbReference>
<dbReference type="InterPro" id="IPR000559">
    <property type="entry name" value="Formate_THF_ligase"/>
</dbReference>
<dbReference type="FunFam" id="3.10.410.10:FF:000001">
    <property type="entry name" value="Putative formate--tetrahydrofolate ligase"/>
    <property type="match status" value="1"/>
</dbReference>
<comment type="catalytic activity">
    <reaction evidence="6 8">
        <text>(6S)-5,6,7,8-tetrahydrofolate + formate + ATP = (6R)-10-formyltetrahydrofolate + ADP + phosphate</text>
        <dbReference type="Rhea" id="RHEA:20221"/>
        <dbReference type="ChEBI" id="CHEBI:15740"/>
        <dbReference type="ChEBI" id="CHEBI:30616"/>
        <dbReference type="ChEBI" id="CHEBI:43474"/>
        <dbReference type="ChEBI" id="CHEBI:57453"/>
        <dbReference type="ChEBI" id="CHEBI:195366"/>
        <dbReference type="ChEBI" id="CHEBI:456216"/>
        <dbReference type="EC" id="6.3.4.3"/>
    </reaction>
</comment>
<proteinExistence type="inferred from homology"/>
<protein>
    <recommendedName>
        <fullName evidence="8">Formate--tetrahydrofolate ligase</fullName>
        <ecNumber evidence="8">6.3.4.3</ecNumber>
    </recommendedName>
    <alternativeName>
        <fullName evidence="8">Formyltetrahydrofolate synthetase</fullName>
        <shortName evidence="8">FHS</shortName>
        <shortName evidence="8">FTHFS</shortName>
    </alternativeName>
</protein>
<dbReference type="AlphaFoldDB" id="A0A5D4NX73"/>
<evidence type="ECO:0000256" key="6">
    <source>
        <dbReference type="ARBA" id="ARBA00049033"/>
    </source>
</evidence>
<dbReference type="SUPFAM" id="SSF52540">
    <property type="entry name" value="P-loop containing nucleoside triphosphate hydrolases"/>
    <property type="match status" value="1"/>
</dbReference>
<dbReference type="EMBL" id="VTEI01000002">
    <property type="protein sequence ID" value="TYS18857.1"/>
    <property type="molecule type" value="Genomic_DNA"/>
</dbReference>
<dbReference type="Gene3D" id="3.10.410.10">
    <property type="entry name" value="Formyltetrahydrofolate synthetase, domain 3"/>
    <property type="match status" value="1"/>
</dbReference>
<keyword evidence="2 8" id="KW-0554">One-carbon metabolism</keyword>
<comment type="caution">
    <text evidence="9">The sequence shown here is derived from an EMBL/GenBank/DDBJ whole genome shotgun (WGS) entry which is preliminary data.</text>
</comment>
<dbReference type="UniPathway" id="UPA00193"/>
<dbReference type="GO" id="GO:0004329">
    <property type="term" value="F:formate-tetrahydrofolate ligase activity"/>
    <property type="evidence" value="ECO:0007669"/>
    <property type="project" value="UniProtKB-UniRule"/>
</dbReference>
<evidence type="ECO:0000256" key="4">
    <source>
        <dbReference type="ARBA" id="ARBA00022741"/>
    </source>
</evidence>
<dbReference type="PROSITE" id="PS00721">
    <property type="entry name" value="FTHFS_1"/>
    <property type="match status" value="1"/>
</dbReference>
<keyword evidence="4 8" id="KW-0547">Nucleotide-binding</keyword>
<dbReference type="EC" id="6.3.4.3" evidence="8"/>
<dbReference type="Pfam" id="PF01268">
    <property type="entry name" value="FTHFS"/>
    <property type="match status" value="1"/>
</dbReference>
<dbReference type="CDD" id="cd00477">
    <property type="entry name" value="FTHFS"/>
    <property type="match status" value="1"/>
</dbReference>
<dbReference type="RefSeq" id="WP_148938534.1">
    <property type="nucleotide sequence ID" value="NZ_VTEI01000002.1"/>
</dbReference>
<comment type="similarity">
    <text evidence="7 8">Belongs to the formate--tetrahydrofolate ligase family.</text>
</comment>
<feature type="binding site" evidence="8">
    <location>
        <begin position="72"/>
        <end position="79"/>
    </location>
    <ligand>
        <name>ATP</name>
        <dbReference type="ChEBI" id="CHEBI:30616"/>
    </ligand>
</feature>
<evidence type="ECO:0000256" key="1">
    <source>
        <dbReference type="ARBA" id="ARBA00004777"/>
    </source>
</evidence>
<dbReference type="Gene3D" id="3.40.50.300">
    <property type="entry name" value="P-loop containing nucleotide triphosphate hydrolases"/>
    <property type="match status" value="1"/>
</dbReference>
<dbReference type="Gene3D" id="3.30.1510.10">
    <property type="entry name" value="Domain 2, N(10)-formyltetrahydrofolate synthetase"/>
    <property type="match status" value="1"/>
</dbReference>
<evidence type="ECO:0000256" key="8">
    <source>
        <dbReference type="HAMAP-Rule" id="MF_01543"/>
    </source>
</evidence>
<dbReference type="NCBIfam" id="NF010030">
    <property type="entry name" value="PRK13505.1"/>
    <property type="match status" value="1"/>
</dbReference>
<evidence type="ECO:0000256" key="3">
    <source>
        <dbReference type="ARBA" id="ARBA00022598"/>
    </source>
</evidence>
<evidence type="ECO:0000256" key="2">
    <source>
        <dbReference type="ARBA" id="ARBA00022563"/>
    </source>
</evidence>
<organism evidence="9 10">
    <name type="scientific">Rossellomorea vietnamensis</name>
    <dbReference type="NCBI Taxonomy" id="218284"/>
    <lineage>
        <taxon>Bacteria</taxon>
        <taxon>Bacillati</taxon>
        <taxon>Bacillota</taxon>
        <taxon>Bacilli</taxon>
        <taxon>Bacillales</taxon>
        <taxon>Bacillaceae</taxon>
        <taxon>Rossellomorea</taxon>
    </lineage>
</organism>
<dbReference type="PROSITE" id="PS00722">
    <property type="entry name" value="FTHFS_2"/>
    <property type="match status" value="1"/>
</dbReference>
<dbReference type="GO" id="GO:0035999">
    <property type="term" value="P:tetrahydrofolate interconversion"/>
    <property type="evidence" value="ECO:0007669"/>
    <property type="project" value="UniProtKB-UniRule"/>
</dbReference>
<dbReference type="FunFam" id="3.30.1510.10:FF:000001">
    <property type="entry name" value="Formate--tetrahydrofolate ligase"/>
    <property type="match status" value="1"/>
</dbReference>
<reference evidence="9 10" key="1">
    <citation type="submission" date="2019-08" db="EMBL/GenBank/DDBJ databases">
        <title>Bacillus genomes from the desert of Cuatro Cienegas, Coahuila.</title>
        <authorList>
            <person name="Olmedo-Alvarez G."/>
        </authorList>
    </citation>
    <scope>NUCLEOTIDE SEQUENCE [LARGE SCALE GENOMIC DNA]</scope>
    <source>
        <strain evidence="9 10">CH34_1T</strain>
    </source>
</reference>
<gene>
    <name evidence="8" type="primary">fhs</name>
    <name evidence="9" type="ORF">FZC78_04990</name>
</gene>
<evidence type="ECO:0000256" key="5">
    <source>
        <dbReference type="ARBA" id="ARBA00022840"/>
    </source>
</evidence>
<dbReference type="OrthoDB" id="9761733at2"/>
<dbReference type="InterPro" id="IPR020628">
    <property type="entry name" value="Formate_THF_ligase_CS"/>
</dbReference>
<comment type="pathway">
    <text evidence="1 8">One-carbon metabolism; tetrahydrofolate interconversion.</text>
</comment>
<dbReference type="GO" id="GO:0005524">
    <property type="term" value="F:ATP binding"/>
    <property type="evidence" value="ECO:0007669"/>
    <property type="project" value="UniProtKB-UniRule"/>
</dbReference>
<keyword evidence="3 8" id="KW-0436">Ligase</keyword>
<sequence>MEHNKKKFLSDIEIAQKAEMLPILDIAGSLGLQEEDIELYGKYKAKLSYETLKKLEGRQDGKLILVTSINPTPAGEGKSTVTVGLGDALNSINKKTMIALREPSLGPTMGVKGGAAGGGYAQVLPMEDINLHFTGDIHAITTANNALAAMIDNHMHQGNELEIDQRRITWKRALDMNDRALRQIIIGLGGPVQGVPREDGFDITVASEIMAVLCLANDLDDLKNRLGSMVIAYNIHKEPVTVQQLGVAGALTMLLKDAMKPNLVQTIEHTPALVHGGPFANIAHGCNSVIATRTALKLSDYVVTESGFGADLGAEKFMNIKTTALGTSPDAVVLVATVRALKMHGGQNKKDLSQENLTALEKGLENLQKHMETISLFGVPYVIAVNKFITDTEAELSFLMNWCESHGAAVSLTEVWENGGKGGKDLAHKVIDVITNGRKSFKRLYDNQVSIEDKIKTVAYNVYGAGDVEFSVKAERQLKEIEGNGWGQLPVCMAKTQYSLSDDAKKLGRPRDFSIHIRELRPKIGAGFIVALTGEVMTMPGLPKIPAAYGMDVDEKGNVSGLY</sequence>
<dbReference type="InterPro" id="IPR027417">
    <property type="entry name" value="P-loop_NTPase"/>
</dbReference>
<name>A0A5D4NX73_9BACI</name>
<evidence type="ECO:0000256" key="7">
    <source>
        <dbReference type="ARBA" id="ARBA00061363"/>
    </source>
</evidence>
<dbReference type="Proteomes" id="UP000322267">
    <property type="component" value="Unassembled WGS sequence"/>
</dbReference>
<evidence type="ECO:0000313" key="10">
    <source>
        <dbReference type="Proteomes" id="UP000322267"/>
    </source>
</evidence>
<evidence type="ECO:0000313" key="9">
    <source>
        <dbReference type="EMBL" id="TYS18857.1"/>
    </source>
</evidence>
<keyword evidence="5 8" id="KW-0067">ATP-binding</keyword>